<feature type="compositionally biased region" description="Basic residues" evidence="1">
    <location>
        <begin position="1"/>
        <end position="16"/>
    </location>
</feature>
<comment type="caution">
    <text evidence="2">The sequence shown here is derived from an EMBL/GenBank/DDBJ whole genome shotgun (WGS) entry which is preliminary data.</text>
</comment>
<dbReference type="Proteomes" id="UP001189143">
    <property type="component" value="Unassembled WGS sequence"/>
</dbReference>
<dbReference type="EMBL" id="CAMTCP010000250">
    <property type="protein sequence ID" value="CAI3647451.1"/>
    <property type="molecule type" value="Genomic_DNA"/>
</dbReference>
<reference evidence="2" key="1">
    <citation type="submission" date="2022-10" db="EMBL/GenBank/DDBJ databases">
        <authorList>
            <person name="Aires J."/>
            <person name="Mesa V."/>
        </authorList>
    </citation>
    <scope>NUCLEOTIDE SEQUENCE</scope>
    <source>
        <strain evidence="2">Clostridium neonatale JD116</strain>
    </source>
</reference>
<gene>
    <name evidence="2" type="ORF">CNEO2_510007</name>
</gene>
<feature type="region of interest" description="Disordered" evidence="1">
    <location>
        <begin position="1"/>
        <end position="48"/>
    </location>
</feature>
<dbReference type="RefSeq" id="WP_157065792.1">
    <property type="nucleotide sequence ID" value="NZ_CAMRXC010000035.1"/>
</dbReference>
<organism evidence="2 3">
    <name type="scientific">Clostridium neonatale</name>
    <dbReference type="NCBI Taxonomy" id="137838"/>
    <lineage>
        <taxon>Bacteria</taxon>
        <taxon>Bacillati</taxon>
        <taxon>Bacillota</taxon>
        <taxon>Clostridia</taxon>
        <taxon>Eubacteriales</taxon>
        <taxon>Clostridiaceae</taxon>
        <taxon>Clostridium</taxon>
    </lineage>
</organism>
<feature type="compositionally biased region" description="Basic and acidic residues" evidence="1">
    <location>
        <begin position="17"/>
        <end position="48"/>
    </location>
</feature>
<evidence type="ECO:0000313" key="3">
    <source>
        <dbReference type="Proteomes" id="UP001189143"/>
    </source>
</evidence>
<dbReference type="AlphaFoldDB" id="A0AAD1YKW7"/>
<proteinExistence type="predicted"/>
<name>A0AAD1YKW7_9CLOT</name>
<sequence>MKRKMQFGRFPRRPRKLDKNWREKSEAEHQKLLTKEKAIKDPRQSSPR</sequence>
<accession>A0AAD1YKW7</accession>
<protein>
    <submittedName>
        <fullName evidence="2">Uncharacterized protein</fullName>
    </submittedName>
</protein>
<evidence type="ECO:0000256" key="1">
    <source>
        <dbReference type="SAM" id="MobiDB-lite"/>
    </source>
</evidence>
<evidence type="ECO:0000313" key="2">
    <source>
        <dbReference type="EMBL" id="CAI3647451.1"/>
    </source>
</evidence>